<dbReference type="GO" id="GO:0005506">
    <property type="term" value="F:iron ion binding"/>
    <property type="evidence" value="ECO:0007669"/>
    <property type="project" value="InterPro"/>
</dbReference>
<dbReference type="PANTHER" id="PTHR10093">
    <property type="entry name" value="IRON-SULFUR CLUSTER ASSEMBLY ENZYME NIFU HOMOLOG"/>
    <property type="match status" value="1"/>
</dbReference>
<dbReference type="CDD" id="cd06664">
    <property type="entry name" value="IscU_like"/>
    <property type="match status" value="1"/>
</dbReference>
<protein>
    <submittedName>
        <fullName evidence="2">SUF system NifU family Fe-S cluster assembly protein</fullName>
    </submittedName>
</protein>
<comment type="caution">
    <text evidence="2">The sequence shown here is derived from an EMBL/GenBank/DDBJ whole genome shotgun (WGS) entry which is preliminary data.</text>
</comment>
<evidence type="ECO:0000313" key="2">
    <source>
        <dbReference type="EMBL" id="PJA89924.1"/>
    </source>
</evidence>
<dbReference type="InterPro" id="IPR002871">
    <property type="entry name" value="NIF_FeS_clus_asmbl_NifU_N"/>
</dbReference>
<organism evidence="2 3">
    <name type="scientific">Candidatus Magasanikbacteria bacterium CG_4_9_14_3_um_filter_32_9</name>
    <dbReference type="NCBI Taxonomy" id="1974644"/>
    <lineage>
        <taxon>Bacteria</taxon>
        <taxon>Candidatus Magasanikiibacteriota</taxon>
    </lineage>
</organism>
<dbReference type="Pfam" id="PF01592">
    <property type="entry name" value="NifU_N"/>
    <property type="match status" value="1"/>
</dbReference>
<dbReference type="Proteomes" id="UP000230843">
    <property type="component" value="Unassembled WGS sequence"/>
</dbReference>
<accession>A0A2M7Z6Z2</accession>
<dbReference type="SUPFAM" id="SSF82649">
    <property type="entry name" value="SufE/NifU"/>
    <property type="match status" value="1"/>
</dbReference>
<gene>
    <name evidence="2" type="ORF">CO137_01715</name>
</gene>
<sequence>MSLEEMYKENILYLYKNPLNKKDLVDFDICEEGINQMCGDEIKIKIKFENDKVVDVGFVGDGCAISQAATSLLTDFIKGKTKEEILKIKDEDVLKMLGIEISHTRIKCAMLGKNTIQKSIK</sequence>
<dbReference type="EMBL" id="PFVJ01000037">
    <property type="protein sequence ID" value="PJA89924.1"/>
    <property type="molecule type" value="Genomic_DNA"/>
</dbReference>
<proteinExistence type="predicted"/>
<evidence type="ECO:0000313" key="3">
    <source>
        <dbReference type="Proteomes" id="UP000230843"/>
    </source>
</evidence>
<name>A0A2M7Z6Z2_9BACT</name>
<dbReference type="AlphaFoldDB" id="A0A2M7Z6Z2"/>
<reference evidence="3" key="1">
    <citation type="submission" date="2017-09" db="EMBL/GenBank/DDBJ databases">
        <title>Depth-based differentiation of microbial function through sediment-hosted aquifers and enrichment of novel symbionts in the deep terrestrial subsurface.</title>
        <authorList>
            <person name="Probst A.J."/>
            <person name="Ladd B."/>
            <person name="Jarett J.K."/>
            <person name="Geller-Mcgrath D.E."/>
            <person name="Sieber C.M.K."/>
            <person name="Emerson J.B."/>
            <person name="Anantharaman K."/>
            <person name="Thomas B.C."/>
            <person name="Malmstrom R."/>
            <person name="Stieglmeier M."/>
            <person name="Klingl A."/>
            <person name="Woyke T."/>
            <person name="Ryan C.M."/>
            <person name="Banfield J.F."/>
        </authorList>
    </citation>
    <scope>NUCLEOTIDE SEQUENCE [LARGE SCALE GENOMIC DNA]</scope>
</reference>
<dbReference type="NCBIfam" id="TIGR01994">
    <property type="entry name" value="SUF_scaf_2"/>
    <property type="match status" value="1"/>
</dbReference>
<dbReference type="GO" id="GO:0016226">
    <property type="term" value="P:iron-sulfur cluster assembly"/>
    <property type="evidence" value="ECO:0007669"/>
    <property type="project" value="InterPro"/>
</dbReference>
<dbReference type="Gene3D" id="3.90.1010.10">
    <property type="match status" value="1"/>
</dbReference>
<dbReference type="GO" id="GO:0051536">
    <property type="term" value="F:iron-sulfur cluster binding"/>
    <property type="evidence" value="ECO:0007669"/>
    <property type="project" value="InterPro"/>
</dbReference>
<evidence type="ECO:0000259" key="1">
    <source>
        <dbReference type="Pfam" id="PF01592"/>
    </source>
</evidence>
<feature type="domain" description="NIF system FeS cluster assembly NifU N-terminal" evidence="1">
    <location>
        <begin position="6"/>
        <end position="121"/>
    </location>
</feature>